<keyword evidence="8" id="KW-1185">Reference proteome</keyword>
<dbReference type="CDD" id="cd12183">
    <property type="entry name" value="LDH_like_2"/>
    <property type="match status" value="1"/>
</dbReference>
<organism evidence="7 8">
    <name type="scientific">Catenovulum maritimum</name>
    <dbReference type="NCBI Taxonomy" id="1513271"/>
    <lineage>
        <taxon>Bacteria</taxon>
        <taxon>Pseudomonadati</taxon>
        <taxon>Pseudomonadota</taxon>
        <taxon>Gammaproteobacteria</taxon>
        <taxon>Alteromonadales</taxon>
        <taxon>Alteromonadaceae</taxon>
        <taxon>Catenovulum</taxon>
    </lineage>
</organism>
<accession>A0A0J8GWD3</accession>
<protein>
    <submittedName>
        <fullName evidence="7">2-hydroxyacid dehydrogenase</fullName>
    </submittedName>
</protein>
<dbReference type="RefSeq" id="WP_048687998.1">
    <property type="nucleotide sequence ID" value="NZ_KQ130482.1"/>
</dbReference>
<dbReference type="GO" id="GO:0051287">
    <property type="term" value="F:NAD binding"/>
    <property type="evidence" value="ECO:0007669"/>
    <property type="project" value="InterPro"/>
</dbReference>
<proteinExistence type="inferred from homology"/>
<sequence length="332" mass="37026">MTKMIMVSVKPYDQKYFEQANQKFNLSIDYSPIHLTEETAHLFQGYSAICIFVNDIANEKVLNILKNNGIKLIALRCAGFNNIDLECAKKLGITVCRVPEYSPQAVAEHTVGLILTLSRKYHKAYNRVKEDNFALDGLLGFNLYQKTVGIIGTGKIGLATIKILIGFGCKVVCYDPSPNPVVNEIGAEYLPLDQVFQQADILSLHCPLTPQTHQLINTESIQKMKKGVCLINTSRGGLIDTQAIIAALKQKHVGYLGLDVYEQEADLFFEDLSDQIIEDDIFQRLLTFPNVLVTGHQGFFTQEALQCIAETSLTNIQKFEAQQAIPAEFICS</sequence>
<gene>
    <name evidence="7" type="ORF">XM47_00245</name>
</gene>
<evidence type="ECO:0000313" key="8">
    <source>
        <dbReference type="Proteomes" id="UP000037600"/>
    </source>
</evidence>
<dbReference type="Proteomes" id="UP000037600">
    <property type="component" value="Unassembled WGS sequence"/>
</dbReference>
<dbReference type="STRING" id="1513271.XM47_00245"/>
<comment type="similarity">
    <text evidence="1 4">Belongs to the D-isomer specific 2-hydroxyacid dehydrogenase family.</text>
</comment>
<evidence type="ECO:0000256" key="3">
    <source>
        <dbReference type="ARBA" id="ARBA00023027"/>
    </source>
</evidence>
<evidence type="ECO:0000259" key="6">
    <source>
        <dbReference type="Pfam" id="PF02826"/>
    </source>
</evidence>
<name>A0A0J8GWD3_9ALTE</name>
<dbReference type="InterPro" id="IPR058205">
    <property type="entry name" value="D-LDH-like"/>
</dbReference>
<dbReference type="InterPro" id="IPR006140">
    <property type="entry name" value="D-isomer_DH_NAD-bd"/>
</dbReference>
<keyword evidence="2 4" id="KW-0560">Oxidoreductase</keyword>
<reference evidence="7 8" key="1">
    <citation type="submission" date="2015-04" db="EMBL/GenBank/DDBJ databases">
        <title>Draft Genome Sequence of the Novel Agar-Digesting Marine Bacterium Q1.</title>
        <authorList>
            <person name="Li Y."/>
            <person name="Li D."/>
            <person name="Chen G."/>
            <person name="Du Z."/>
        </authorList>
    </citation>
    <scope>NUCLEOTIDE SEQUENCE [LARGE SCALE GENOMIC DNA]</scope>
    <source>
        <strain evidence="7 8">Q1</strain>
    </source>
</reference>
<dbReference type="SUPFAM" id="SSF51735">
    <property type="entry name" value="NAD(P)-binding Rossmann-fold domains"/>
    <property type="match status" value="1"/>
</dbReference>
<evidence type="ECO:0000256" key="4">
    <source>
        <dbReference type="RuleBase" id="RU003719"/>
    </source>
</evidence>
<evidence type="ECO:0000259" key="5">
    <source>
        <dbReference type="Pfam" id="PF00389"/>
    </source>
</evidence>
<dbReference type="AlphaFoldDB" id="A0A0J8GWD3"/>
<dbReference type="GO" id="GO:0008720">
    <property type="term" value="F:D-lactate dehydrogenase (NAD+) activity"/>
    <property type="evidence" value="ECO:0007669"/>
    <property type="project" value="TreeGrafter"/>
</dbReference>
<keyword evidence="3" id="KW-0520">NAD</keyword>
<dbReference type="EMBL" id="LAZL01000001">
    <property type="protein sequence ID" value="KMT67062.1"/>
    <property type="molecule type" value="Genomic_DNA"/>
</dbReference>
<dbReference type="InterPro" id="IPR036291">
    <property type="entry name" value="NAD(P)-bd_dom_sf"/>
</dbReference>
<dbReference type="PROSITE" id="PS00671">
    <property type="entry name" value="D_2_HYDROXYACID_DH_3"/>
    <property type="match status" value="1"/>
</dbReference>
<feature type="domain" description="D-isomer specific 2-hydroxyacid dehydrogenase catalytic" evidence="5">
    <location>
        <begin position="5"/>
        <end position="323"/>
    </location>
</feature>
<dbReference type="PROSITE" id="PS00065">
    <property type="entry name" value="D_2_HYDROXYACID_DH_1"/>
    <property type="match status" value="1"/>
</dbReference>
<comment type="caution">
    <text evidence="7">The sequence shown here is derived from an EMBL/GenBank/DDBJ whole genome shotgun (WGS) entry which is preliminary data.</text>
</comment>
<evidence type="ECO:0000256" key="1">
    <source>
        <dbReference type="ARBA" id="ARBA00005854"/>
    </source>
</evidence>
<dbReference type="InterPro" id="IPR006139">
    <property type="entry name" value="D-isomer_2_OHA_DH_cat_dom"/>
</dbReference>
<dbReference type="PATRIC" id="fig|1513271.3.peg.52"/>
<dbReference type="PANTHER" id="PTHR43026:SF1">
    <property type="entry name" value="2-HYDROXYACID DEHYDROGENASE HOMOLOG 1-RELATED"/>
    <property type="match status" value="1"/>
</dbReference>
<evidence type="ECO:0000256" key="2">
    <source>
        <dbReference type="ARBA" id="ARBA00023002"/>
    </source>
</evidence>
<dbReference type="InterPro" id="IPR029752">
    <property type="entry name" value="D-isomer_DH_CS1"/>
</dbReference>
<dbReference type="Gene3D" id="3.40.50.720">
    <property type="entry name" value="NAD(P)-binding Rossmann-like Domain"/>
    <property type="match status" value="2"/>
</dbReference>
<dbReference type="PROSITE" id="PS00670">
    <property type="entry name" value="D_2_HYDROXYACID_DH_2"/>
    <property type="match status" value="1"/>
</dbReference>
<dbReference type="Pfam" id="PF02826">
    <property type="entry name" value="2-Hacid_dh_C"/>
    <property type="match status" value="1"/>
</dbReference>
<dbReference type="SUPFAM" id="SSF52283">
    <property type="entry name" value="Formate/glycerate dehydrogenase catalytic domain-like"/>
    <property type="match status" value="1"/>
</dbReference>
<dbReference type="InterPro" id="IPR029753">
    <property type="entry name" value="D-isomer_DH_CS"/>
</dbReference>
<dbReference type="PANTHER" id="PTHR43026">
    <property type="entry name" value="2-HYDROXYACID DEHYDROGENASE HOMOLOG 1-RELATED"/>
    <property type="match status" value="1"/>
</dbReference>
<feature type="domain" description="D-isomer specific 2-hydroxyacid dehydrogenase NAD-binding" evidence="6">
    <location>
        <begin position="111"/>
        <end position="298"/>
    </location>
</feature>
<evidence type="ECO:0000313" key="7">
    <source>
        <dbReference type="EMBL" id="KMT67062.1"/>
    </source>
</evidence>
<dbReference type="Pfam" id="PF00389">
    <property type="entry name" value="2-Hacid_dh"/>
    <property type="match status" value="1"/>
</dbReference>